<dbReference type="SUPFAM" id="SSF54637">
    <property type="entry name" value="Thioesterase/thiol ester dehydrase-isomerase"/>
    <property type="match status" value="1"/>
</dbReference>
<accession>A0ABW9RRJ6</accession>
<name>A0ABW9RRJ6_9BACT</name>
<reference evidence="2 3" key="1">
    <citation type="submission" date="2019-02" db="EMBL/GenBank/DDBJ databases">
        <authorList>
            <person name="Goldberg S.R."/>
            <person name="Haltli B.A."/>
            <person name="Correa H."/>
            <person name="Russell K.G."/>
        </authorList>
    </citation>
    <scope>NUCLEOTIDE SEQUENCE [LARGE SCALE GENOMIC DNA]</scope>
    <source>
        <strain evidence="2 3">JCM 16186</strain>
    </source>
</reference>
<dbReference type="InterPro" id="IPR054545">
    <property type="entry name" value="ApeI-like"/>
</dbReference>
<proteinExistence type="predicted"/>
<keyword evidence="3" id="KW-1185">Reference proteome</keyword>
<evidence type="ECO:0000313" key="2">
    <source>
        <dbReference type="EMBL" id="MTI25655.1"/>
    </source>
</evidence>
<comment type="caution">
    <text evidence="2">The sequence shown here is derived from an EMBL/GenBank/DDBJ whole genome shotgun (WGS) entry which is preliminary data.</text>
</comment>
<dbReference type="Pfam" id="PF22818">
    <property type="entry name" value="ApeI-like"/>
    <property type="match status" value="1"/>
</dbReference>
<organism evidence="2 3">
    <name type="scientific">Fulvivirga kasyanovii</name>
    <dbReference type="NCBI Taxonomy" id="396812"/>
    <lineage>
        <taxon>Bacteria</taxon>
        <taxon>Pseudomonadati</taxon>
        <taxon>Bacteroidota</taxon>
        <taxon>Cytophagia</taxon>
        <taxon>Cytophagales</taxon>
        <taxon>Fulvivirgaceae</taxon>
        <taxon>Fulvivirga</taxon>
    </lineage>
</organism>
<dbReference type="InterPro" id="IPR029069">
    <property type="entry name" value="HotDog_dom_sf"/>
</dbReference>
<protein>
    <submittedName>
        <fullName evidence="2">3-hydroxyacyl-ACP dehydratase</fullName>
    </submittedName>
</protein>
<gene>
    <name evidence="2" type="ORF">E1163_11935</name>
</gene>
<dbReference type="EMBL" id="SMLW01000531">
    <property type="protein sequence ID" value="MTI25655.1"/>
    <property type="molecule type" value="Genomic_DNA"/>
</dbReference>
<dbReference type="Gene3D" id="3.10.129.10">
    <property type="entry name" value="Hotdog Thioesterase"/>
    <property type="match status" value="1"/>
</dbReference>
<dbReference type="Proteomes" id="UP000798808">
    <property type="component" value="Unassembled WGS sequence"/>
</dbReference>
<evidence type="ECO:0000259" key="1">
    <source>
        <dbReference type="Pfam" id="PF22818"/>
    </source>
</evidence>
<evidence type="ECO:0000313" key="3">
    <source>
        <dbReference type="Proteomes" id="UP000798808"/>
    </source>
</evidence>
<dbReference type="RefSeq" id="WP_155171970.1">
    <property type="nucleotide sequence ID" value="NZ_BAAAFL010000043.1"/>
</dbReference>
<sequence length="123" mass="13699">MLKGSLYTLDEVKQPEEGKYTVNAALNINHEIFKGHFPGQPVLPGVCLLEMLKDIISQETGKSWFLSEGANIKYVKLVDPTVDGHLKFEIIIKEEPAGLTVSASTFLKSGEANFKFKGRFELK</sequence>
<feature type="domain" description="ApeI dehydratase-like" evidence="1">
    <location>
        <begin position="15"/>
        <end position="94"/>
    </location>
</feature>